<evidence type="ECO:0000313" key="2">
    <source>
        <dbReference type="EMBL" id="KAJ8942109.1"/>
    </source>
</evidence>
<comment type="caution">
    <text evidence="2">The sequence shown here is derived from an EMBL/GenBank/DDBJ whole genome shotgun (WGS) entry which is preliminary data.</text>
</comment>
<name>A0AAV8XTZ2_9CUCU</name>
<feature type="domain" description="DUF4817" evidence="1">
    <location>
        <begin position="67"/>
        <end position="103"/>
    </location>
</feature>
<dbReference type="AlphaFoldDB" id="A0AAV8XTZ2"/>
<proteinExistence type="predicted"/>
<accession>A0AAV8XTZ2</accession>
<evidence type="ECO:0000259" key="1">
    <source>
        <dbReference type="Pfam" id="PF16087"/>
    </source>
</evidence>
<keyword evidence="3" id="KW-1185">Reference proteome</keyword>
<gene>
    <name evidence="2" type="ORF">NQ318_000704</name>
</gene>
<evidence type="ECO:0000313" key="3">
    <source>
        <dbReference type="Proteomes" id="UP001162162"/>
    </source>
</evidence>
<protein>
    <recommendedName>
        <fullName evidence="1">DUF4817 domain-containing protein</fullName>
    </recommendedName>
</protein>
<dbReference type="InterPro" id="IPR032135">
    <property type="entry name" value="DUF4817"/>
</dbReference>
<dbReference type="EMBL" id="JAPWTK010000342">
    <property type="protein sequence ID" value="KAJ8942109.1"/>
    <property type="molecule type" value="Genomic_DNA"/>
</dbReference>
<dbReference type="Pfam" id="PF16087">
    <property type="entry name" value="DUF4817"/>
    <property type="match status" value="1"/>
</dbReference>
<sequence length="145" mass="16816">MKLAMPMHGYAFRFTVAHEHYEKLATGTYGGPDACFPPYLWRLPFFYLDVLWKIVDMHSTCNACANGNALKAQRIYAEQYPERRLPDHTTFTNIYQRVRGFGKFEREVSVKRKNDSGRIREVRIEALEEDILNLVEGSQKLVPGT</sequence>
<reference evidence="2" key="1">
    <citation type="journal article" date="2023" name="Insect Mol. Biol.">
        <title>Genome sequencing provides insights into the evolution of gene families encoding plant cell wall-degrading enzymes in longhorned beetles.</title>
        <authorList>
            <person name="Shin N.R."/>
            <person name="Okamura Y."/>
            <person name="Kirsch R."/>
            <person name="Pauchet Y."/>
        </authorList>
    </citation>
    <scope>NUCLEOTIDE SEQUENCE</scope>
    <source>
        <strain evidence="2">AMC_N1</strain>
    </source>
</reference>
<dbReference type="Proteomes" id="UP001162162">
    <property type="component" value="Unassembled WGS sequence"/>
</dbReference>
<organism evidence="2 3">
    <name type="scientific">Aromia moschata</name>
    <dbReference type="NCBI Taxonomy" id="1265417"/>
    <lineage>
        <taxon>Eukaryota</taxon>
        <taxon>Metazoa</taxon>
        <taxon>Ecdysozoa</taxon>
        <taxon>Arthropoda</taxon>
        <taxon>Hexapoda</taxon>
        <taxon>Insecta</taxon>
        <taxon>Pterygota</taxon>
        <taxon>Neoptera</taxon>
        <taxon>Endopterygota</taxon>
        <taxon>Coleoptera</taxon>
        <taxon>Polyphaga</taxon>
        <taxon>Cucujiformia</taxon>
        <taxon>Chrysomeloidea</taxon>
        <taxon>Cerambycidae</taxon>
        <taxon>Cerambycinae</taxon>
        <taxon>Callichromatini</taxon>
        <taxon>Aromia</taxon>
    </lineage>
</organism>